<dbReference type="STRING" id="1631249.BQ8794_130263"/>
<dbReference type="SUPFAM" id="SSF53067">
    <property type="entry name" value="Actin-like ATPase domain"/>
    <property type="match status" value="2"/>
</dbReference>
<dbReference type="GO" id="GO:0005524">
    <property type="term" value="F:ATP binding"/>
    <property type="evidence" value="ECO:0007669"/>
    <property type="project" value="UniProtKB-KW"/>
</dbReference>
<dbReference type="Proteomes" id="UP000188388">
    <property type="component" value="Unassembled WGS sequence"/>
</dbReference>
<sequence length="404" mass="43530">MELAGEQRDEGWRLMRHAILALNAGSSSIKFGLYDLEPSAELQLVSRGKLDLGDAPRLSAKAADGTVQCDRPLAGDARNAGIDTLLDWIESELGGRKLIAAGHRIVHGGREFVEPVRLTPAVIEGLDRLTPLAPLHQPRSLAPIRTLAALRPDLPQVGCFDTAFHQTIDPIVSRFALPRKYDAEGIRRYGFHGLSYEYIAGRLKEISPALAAKRTIVAHLGNGASLCAMRDGRSVDTTMGFSALDGLVMGTRCGAIDPGVLLYFVLERGIAGDALQHMLYEESGLLGISGISGDMRALEASDDPHAREAVDLFAFRAAREAAALANTLGGLECLVFTAGIGEHSAPVRMAICERLRWLGVAIDEPSNAAHAEIIGRPDSKVEIRVVATDEESIIARHTRMQRNA</sequence>
<dbReference type="InterPro" id="IPR043129">
    <property type="entry name" value="ATPase_NBD"/>
</dbReference>
<keyword evidence="6 9" id="KW-0418">Kinase</keyword>
<evidence type="ECO:0000256" key="10">
    <source>
        <dbReference type="RuleBase" id="RU003835"/>
    </source>
</evidence>
<evidence type="ECO:0000256" key="7">
    <source>
        <dbReference type="ARBA" id="ARBA00022840"/>
    </source>
</evidence>
<keyword evidence="12" id="KW-1185">Reference proteome</keyword>
<evidence type="ECO:0000256" key="4">
    <source>
        <dbReference type="ARBA" id="ARBA00022723"/>
    </source>
</evidence>
<dbReference type="InterPro" id="IPR004372">
    <property type="entry name" value="Ac/propionate_kinase"/>
</dbReference>
<dbReference type="NCBIfam" id="TIGR00016">
    <property type="entry name" value="ackA"/>
    <property type="match status" value="1"/>
</dbReference>
<evidence type="ECO:0000256" key="2">
    <source>
        <dbReference type="ARBA" id="ARBA00022490"/>
    </source>
</evidence>
<dbReference type="HAMAP" id="MF_00020">
    <property type="entry name" value="Acetate_kinase"/>
    <property type="match status" value="1"/>
</dbReference>
<evidence type="ECO:0000313" key="11">
    <source>
        <dbReference type="EMBL" id="SIT53779.1"/>
    </source>
</evidence>
<dbReference type="PANTHER" id="PTHR21060">
    <property type="entry name" value="ACETATE KINASE"/>
    <property type="match status" value="1"/>
</dbReference>
<evidence type="ECO:0000256" key="1">
    <source>
        <dbReference type="ARBA" id="ARBA00008748"/>
    </source>
</evidence>
<dbReference type="GO" id="GO:0000287">
    <property type="term" value="F:magnesium ion binding"/>
    <property type="evidence" value="ECO:0007669"/>
    <property type="project" value="UniProtKB-UniRule"/>
</dbReference>
<keyword evidence="2 9" id="KW-0963">Cytoplasm</keyword>
<feature type="site" description="Transition state stabilizer" evidence="9">
    <location>
        <position position="252"/>
    </location>
</feature>
<proteinExistence type="inferred from homology"/>
<name>A0A1R3V1M3_9HYPH</name>
<feature type="binding site" evidence="9">
    <location>
        <position position="390"/>
    </location>
    <ligand>
        <name>Mg(2+)</name>
        <dbReference type="ChEBI" id="CHEBI:18420"/>
    </ligand>
</feature>
<feature type="binding site" evidence="9">
    <location>
        <begin position="339"/>
        <end position="343"/>
    </location>
    <ligand>
        <name>ATP</name>
        <dbReference type="ChEBI" id="CHEBI:30616"/>
    </ligand>
</feature>
<dbReference type="GO" id="GO:0008776">
    <property type="term" value="F:acetate kinase activity"/>
    <property type="evidence" value="ECO:0007669"/>
    <property type="project" value="UniProtKB-UniRule"/>
</dbReference>
<dbReference type="PROSITE" id="PS01076">
    <property type="entry name" value="ACETATE_KINASE_2"/>
    <property type="match status" value="1"/>
</dbReference>
<dbReference type="AlphaFoldDB" id="A0A1R3V1M3"/>
<feature type="binding site" evidence="9">
    <location>
        <position position="23"/>
    </location>
    <ligand>
        <name>Mg(2+)</name>
        <dbReference type="ChEBI" id="CHEBI:18420"/>
    </ligand>
</feature>
<accession>A0A1R3V1M3</accession>
<comment type="cofactor">
    <cofactor evidence="9">
        <name>Mg(2+)</name>
        <dbReference type="ChEBI" id="CHEBI:18420"/>
    </cofactor>
    <cofactor evidence="9">
        <name>Mn(2+)</name>
        <dbReference type="ChEBI" id="CHEBI:29035"/>
    </cofactor>
    <text evidence="9">Mg(2+). Can also accept Mn(2+).</text>
</comment>
<dbReference type="PIRSF" id="PIRSF000722">
    <property type="entry name" value="Acetate_prop_kin"/>
    <property type="match status" value="1"/>
</dbReference>
<evidence type="ECO:0000256" key="9">
    <source>
        <dbReference type="HAMAP-Rule" id="MF_00020"/>
    </source>
</evidence>
<comment type="similarity">
    <text evidence="1 9 10">Belongs to the acetokinase family.</text>
</comment>
<dbReference type="InterPro" id="IPR000890">
    <property type="entry name" value="Aliphatic_acid_kin_short-chain"/>
</dbReference>
<comment type="catalytic activity">
    <reaction evidence="9">
        <text>acetate + ATP = acetyl phosphate + ADP</text>
        <dbReference type="Rhea" id="RHEA:11352"/>
        <dbReference type="ChEBI" id="CHEBI:22191"/>
        <dbReference type="ChEBI" id="CHEBI:30089"/>
        <dbReference type="ChEBI" id="CHEBI:30616"/>
        <dbReference type="ChEBI" id="CHEBI:456216"/>
        <dbReference type="EC" id="2.7.2.1"/>
    </reaction>
</comment>
<dbReference type="PROSITE" id="PS01075">
    <property type="entry name" value="ACETATE_KINASE_1"/>
    <property type="match status" value="1"/>
</dbReference>
<dbReference type="Gene3D" id="3.30.420.40">
    <property type="match status" value="2"/>
</dbReference>
<evidence type="ECO:0000256" key="5">
    <source>
        <dbReference type="ARBA" id="ARBA00022741"/>
    </source>
</evidence>
<dbReference type="NCBIfam" id="NF005462">
    <property type="entry name" value="PRK07058.1"/>
    <property type="match status" value="1"/>
</dbReference>
<keyword evidence="4 9" id="KW-0479">Metal-binding</keyword>
<protein>
    <recommendedName>
        <fullName evidence="9">Acetate kinase</fullName>
        <ecNumber evidence="9">2.7.2.1</ecNumber>
    </recommendedName>
    <alternativeName>
        <fullName evidence="9">Acetokinase</fullName>
    </alternativeName>
</protein>
<feature type="active site" description="Proton donor/acceptor" evidence="9">
    <location>
        <position position="161"/>
    </location>
</feature>
<comment type="subcellular location">
    <subcellularLocation>
        <location evidence="9">Cytoplasm</location>
    </subcellularLocation>
</comment>
<evidence type="ECO:0000256" key="8">
    <source>
        <dbReference type="ARBA" id="ARBA00022842"/>
    </source>
</evidence>
<organism evidence="11 12">
    <name type="scientific">Mesorhizobium prunaredense</name>
    <dbReference type="NCBI Taxonomy" id="1631249"/>
    <lineage>
        <taxon>Bacteria</taxon>
        <taxon>Pseudomonadati</taxon>
        <taxon>Pseudomonadota</taxon>
        <taxon>Alphaproteobacteria</taxon>
        <taxon>Hyphomicrobiales</taxon>
        <taxon>Phyllobacteriaceae</taxon>
        <taxon>Mesorhizobium</taxon>
    </lineage>
</organism>
<dbReference type="PANTHER" id="PTHR21060:SF21">
    <property type="entry name" value="ACETATE KINASE"/>
    <property type="match status" value="1"/>
</dbReference>
<dbReference type="UniPathway" id="UPA00340">
    <property type="reaction ID" value="UER00458"/>
</dbReference>
<dbReference type="InterPro" id="IPR023865">
    <property type="entry name" value="Aliphatic_acid_kinase_CS"/>
</dbReference>
<dbReference type="GO" id="GO:0006083">
    <property type="term" value="P:acetate metabolic process"/>
    <property type="evidence" value="ECO:0007669"/>
    <property type="project" value="TreeGrafter"/>
</dbReference>
<dbReference type="PRINTS" id="PR00471">
    <property type="entry name" value="ACETATEKNASE"/>
</dbReference>
<keyword evidence="8 9" id="KW-0460">Magnesium</keyword>
<evidence type="ECO:0000256" key="3">
    <source>
        <dbReference type="ARBA" id="ARBA00022679"/>
    </source>
</evidence>
<feature type="site" description="Transition state stabilizer" evidence="9">
    <location>
        <position position="192"/>
    </location>
</feature>
<evidence type="ECO:0000313" key="12">
    <source>
        <dbReference type="Proteomes" id="UP000188388"/>
    </source>
</evidence>
<keyword evidence="5 9" id="KW-0547">Nucleotide-binding</keyword>
<dbReference type="GO" id="GO:0005829">
    <property type="term" value="C:cytosol"/>
    <property type="evidence" value="ECO:0007669"/>
    <property type="project" value="TreeGrafter"/>
</dbReference>
<dbReference type="Pfam" id="PF00871">
    <property type="entry name" value="Acetate_kinase"/>
    <property type="match status" value="1"/>
</dbReference>
<dbReference type="EMBL" id="FTPD01000005">
    <property type="protein sequence ID" value="SIT53779.1"/>
    <property type="molecule type" value="Genomic_DNA"/>
</dbReference>
<comment type="function">
    <text evidence="9">Catalyzes the formation of acetyl phosphate from acetate and ATP. Can also catalyze the reverse reaction.</text>
</comment>
<dbReference type="EC" id="2.7.2.1" evidence="9"/>
<comment type="pathway">
    <text evidence="9">Metabolic intermediate biosynthesis; acetyl-CoA biosynthesis; acetyl-CoA from acetate: step 1/2.</text>
</comment>
<feature type="binding site" evidence="9">
    <location>
        <position position="104"/>
    </location>
    <ligand>
        <name>substrate</name>
    </ligand>
</feature>
<dbReference type="GO" id="GO:0006085">
    <property type="term" value="P:acetyl-CoA biosynthetic process"/>
    <property type="evidence" value="ECO:0007669"/>
    <property type="project" value="UniProtKB-UniRule"/>
</dbReference>
<comment type="subunit">
    <text evidence="9">Homodimer.</text>
</comment>
<evidence type="ECO:0000256" key="6">
    <source>
        <dbReference type="ARBA" id="ARBA00022777"/>
    </source>
</evidence>
<feature type="binding site" evidence="9">
    <location>
        <begin position="219"/>
        <end position="223"/>
    </location>
    <ligand>
        <name>ATP</name>
        <dbReference type="ChEBI" id="CHEBI:30616"/>
    </ligand>
</feature>
<reference evidence="12" key="1">
    <citation type="submission" date="2017-01" db="EMBL/GenBank/DDBJ databases">
        <authorList>
            <person name="Brunel B."/>
        </authorList>
    </citation>
    <scope>NUCLEOTIDE SEQUENCE [LARGE SCALE GENOMIC DNA]</scope>
</reference>
<keyword evidence="3 9" id="KW-0808">Transferase</keyword>
<feature type="binding site" evidence="9">
    <location>
        <begin position="294"/>
        <end position="296"/>
    </location>
    <ligand>
        <name>ATP</name>
        <dbReference type="ChEBI" id="CHEBI:30616"/>
    </ligand>
</feature>
<feature type="binding site" evidence="9">
    <location>
        <position position="30"/>
    </location>
    <ligand>
        <name>ATP</name>
        <dbReference type="ChEBI" id="CHEBI:30616"/>
    </ligand>
</feature>
<keyword evidence="7 9" id="KW-0067">ATP-binding</keyword>
<gene>
    <name evidence="9 11" type="primary">ackA</name>
    <name evidence="11" type="ORF">BQ8794_130263</name>
</gene>